<dbReference type="EMBL" id="JACIDR010000002">
    <property type="protein sequence ID" value="MBB3972791.1"/>
    <property type="molecule type" value="Genomic_DNA"/>
</dbReference>
<dbReference type="Proteomes" id="UP000528964">
    <property type="component" value="Unassembled WGS sequence"/>
</dbReference>
<evidence type="ECO:0000313" key="2">
    <source>
        <dbReference type="Proteomes" id="UP000528964"/>
    </source>
</evidence>
<sequence length="114" mass="12382">MAKSTSIPVRRGDDVTQPLEWEAGGSPVDLTGSTLWMNIRVDYLNGVLKLTQGNGLTVEDPTTGVILVSLTEQQTGWLYPGQKSTFELKRRIGGKKTTAMDGVFDVTEAVNPND</sequence>
<name>A0A7W6D186_9HYPH</name>
<comment type="caution">
    <text evidence="1">The sequence shown here is derived from an EMBL/GenBank/DDBJ whole genome shotgun (WGS) entry which is preliminary data.</text>
</comment>
<keyword evidence="2" id="KW-1185">Reference proteome</keyword>
<dbReference type="AlphaFoldDB" id="A0A7W6D186"/>
<protein>
    <submittedName>
        <fullName evidence="1">Uncharacterized protein</fullName>
    </submittedName>
</protein>
<organism evidence="1 2">
    <name type="scientific">Hansschlegelia beijingensis</name>
    <dbReference type="NCBI Taxonomy" id="1133344"/>
    <lineage>
        <taxon>Bacteria</taxon>
        <taxon>Pseudomonadati</taxon>
        <taxon>Pseudomonadota</taxon>
        <taxon>Alphaproteobacteria</taxon>
        <taxon>Hyphomicrobiales</taxon>
        <taxon>Methylopilaceae</taxon>
        <taxon>Hansschlegelia</taxon>
    </lineage>
</organism>
<dbReference type="RefSeq" id="WP_183394674.1">
    <property type="nucleotide sequence ID" value="NZ_JACIDR010000002.1"/>
</dbReference>
<evidence type="ECO:0000313" key="1">
    <source>
        <dbReference type="EMBL" id="MBB3972791.1"/>
    </source>
</evidence>
<gene>
    <name evidence="1" type="ORF">GGR24_001448</name>
</gene>
<reference evidence="1 2" key="1">
    <citation type="submission" date="2020-08" db="EMBL/GenBank/DDBJ databases">
        <title>Genomic Encyclopedia of Type Strains, Phase IV (KMG-IV): sequencing the most valuable type-strain genomes for metagenomic binning, comparative biology and taxonomic classification.</title>
        <authorList>
            <person name="Goeker M."/>
        </authorList>
    </citation>
    <scope>NUCLEOTIDE SEQUENCE [LARGE SCALE GENOMIC DNA]</scope>
    <source>
        <strain evidence="1 2">DSM 25481</strain>
    </source>
</reference>
<proteinExistence type="predicted"/>
<accession>A0A7W6D186</accession>